<comment type="caution">
    <text evidence="2">The sequence shown here is derived from an EMBL/GenBank/DDBJ whole genome shotgun (WGS) entry which is preliminary data.</text>
</comment>
<feature type="region of interest" description="Disordered" evidence="1">
    <location>
        <begin position="14"/>
        <end position="66"/>
    </location>
</feature>
<accession>A0ABR3SXD7</accession>
<organism evidence="2 3">
    <name type="scientific">Neofusicoccum ribis</name>
    <dbReference type="NCBI Taxonomy" id="45134"/>
    <lineage>
        <taxon>Eukaryota</taxon>
        <taxon>Fungi</taxon>
        <taxon>Dikarya</taxon>
        <taxon>Ascomycota</taxon>
        <taxon>Pezizomycotina</taxon>
        <taxon>Dothideomycetes</taxon>
        <taxon>Dothideomycetes incertae sedis</taxon>
        <taxon>Botryosphaeriales</taxon>
        <taxon>Botryosphaeriaceae</taxon>
        <taxon>Neofusicoccum</taxon>
    </lineage>
</organism>
<evidence type="ECO:0000313" key="2">
    <source>
        <dbReference type="EMBL" id="KAL1632007.1"/>
    </source>
</evidence>
<gene>
    <name evidence="2" type="ORF">SLS56_004052</name>
</gene>
<dbReference type="Proteomes" id="UP001521116">
    <property type="component" value="Unassembled WGS sequence"/>
</dbReference>
<name>A0ABR3SXD7_9PEZI</name>
<reference evidence="2 3" key="1">
    <citation type="submission" date="2024-02" db="EMBL/GenBank/DDBJ databases">
        <title>De novo assembly and annotation of 12 fungi associated with fruit tree decline syndrome in Ontario, Canada.</title>
        <authorList>
            <person name="Sulman M."/>
            <person name="Ellouze W."/>
            <person name="Ilyukhin E."/>
        </authorList>
    </citation>
    <scope>NUCLEOTIDE SEQUENCE [LARGE SCALE GENOMIC DNA]</scope>
    <source>
        <strain evidence="2 3">M1-105</strain>
    </source>
</reference>
<proteinExistence type="predicted"/>
<dbReference type="EMBL" id="JAJVDC020000035">
    <property type="protein sequence ID" value="KAL1632007.1"/>
    <property type="molecule type" value="Genomic_DNA"/>
</dbReference>
<feature type="compositionally biased region" description="Polar residues" evidence="1">
    <location>
        <begin position="44"/>
        <end position="57"/>
    </location>
</feature>
<feature type="compositionally biased region" description="Polar residues" evidence="1">
    <location>
        <begin position="14"/>
        <end position="35"/>
    </location>
</feature>
<evidence type="ECO:0000313" key="3">
    <source>
        <dbReference type="Proteomes" id="UP001521116"/>
    </source>
</evidence>
<feature type="compositionally biased region" description="Basic and acidic residues" evidence="1">
    <location>
        <begin position="484"/>
        <end position="494"/>
    </location>
</feature>
<sequence>MDDWSPFFGIDSALATNTSSTGEPQQQQPPNTTFGENCDHQHNTFEQSMMPTNSNTLAPPAQGSEDLDFILDNNHLLPPTEQQYCVNNDLFSELMMDELSRPGQLTDTAWIAGGHQAEVQPGVQLGPTTPWTSAPFAVDQSGLPEAADQPMPWIPTWATPFAPQDMQLSSNQLAPADLEGELTVAEIIPQERPFPRKDKRNEHGRKVRHTILSASKYLAASNKMSFSQPPAQDTPLTGDWSPSLDSGSTLPTNETLEAEEHWILEALNNIPNDDFMVDDQPLASIDTDLALPYQEFFLDNDPFNTIQEQQNEAFNGFAPSTTDLSGTFQLDSMDHATENYQADSMADAIMPWASAPSGAGPSILLSASDLANTWVAPLNALEAHFSTNHLPNSGLCASDALARPVTAYMYANAPAGIDGPIPSCHEKRDGEYHCLMQPCPRPTFSRLADLQRHQNACHLGTAAFWCASTGCDRSQTHPYGRAFPRKDKRNDHEKKVHGRVLSVN</sequence>
<keyword evidence="3" id="KW-1185">Reference proteome</keyword>
<evidence type="ECO:0008006" key="4">
    <source>
        <dbReference type="Google" id="ProtNLM"/>
    </source>
</evidence>
<protein>
    <recommendedName>
        <fullName evidence="4">C2H2-type domain-containing protein</fullName>
    </recommendedName>
</protein>
<evidence type="ECO:0000256" key="1">
    <source>
        <dbReference type="SAM" id="MobiDB-lite"/>
    </source>
</evidence>
<feature type="region of interest" description="Disordered" evidence="1">
    <location>
        <begin position="482"/>
        <end position="504"/>
    </location>
</feature>